<keyword evidence="2 4" id="KW-0689">Ribosomal protein</keyword>
<protein>
    <recommendedName>
        <fullName evidence="4">Small ribosomal subunit protein eS17</fullName>
    </recommendedName>
</protein>
<comment type="caution">
    <text evidence="5">The sequence shown here is derived from an EMBL/GenBank/DDBJ whole genome shotgun (WGS) entry which is preliminary data.</text>
</comment>
<dbReference type="RefSeq" id="WP_011405724.1">
    <property type="nucleotide sequence ID" value="NZ_CATZNA010000006.1"/>
</dbReference>
<dbReference type="GO" id="GO:1990904">
    <property type="term" value="C:ribonucleoprotein complex"/>
    <property type="evidence" value="ECO:0007669"/>
    <property type="project" value="UniProtKB-KW"/>
</dbReference>
<dbReference type="SMR" id="A0A328Q6K1"/>
<sequence>MGNIRTTFVKRTAKELLELHGDKFNSDFENNKQVVAEYSTVSTKHLRNQIAGYATHLLEQ</sequence>
<dbReference type="GO" id="GO:0003735">
    <property type="term" value="F:structural constituent of ribosome"/>
    <property type="evidence" value="ECO:0007669"/>
    <property type="project" value="InterPro"/>
</dbReference>
<dbReference type="Gene3D" id="1.10.60.20">
    <property type="entry name" value="Ribosomal protein S17e-like"/>
    <property type="match status" value="1"/>
</dbReference>
<name>A0A328Q6K1_9EURY</name>
<evidence type="ECO:0000313" key="5">
    <source>
        <dbReference type="EMBL" id="RAP03805.1"/>
    </source>
</evidence>
<dbReference type="AlphaFoldDB" id="A0A328Q6K1"/>
<evidence type="ECO:0000256" key="2">
    <source>
        <dbReference type="ARBA" id="ARBA00022980"/>
    </source>
</evidence>
<dbReference type="PANTHER" id="PTHR10732">
    <property type="entry name" value="40S RIBOSOMAL PROTEIN S17"/>
    <property type="match status" value="1"/>
</dbReference>
<dbReference type="NCBIfam" id="NF002242">
    <property type="entry name" value="PRK01151.1"/>
    <property type="match status" value="1"/>
</dbReference>
<comment type="similarity">
    <text evidence="1 4">Belongs to the eukaryotic ribosomal protein eS17 family.</text>
</comment>
<dbReference type="Proteomes" id="UP000248557">
    <property type="component" value="Unassembled WGS sequence"/>
</dbReference>
<dbReference type="Pfam" id="PF00833">
    <property type="entry name" value="Ribosomal_S17e"/>
    <property type="match status" value="1"/>
</dbReference>
<dbReference type="GO" id="GO:0005829">
    <property type="term" value="C:cytosol"/>
    <property type="evidence" value="ECO:0007669"/>
    <property type="project" value="UniProtKB-ARBA"/>
</dbReference>
<dbReference type="EMBL" id="NGJK01000005">
    <property type="protein sequence ID" value="RAP03805.1"/>
    <property type="molecule type" value="Genomic_DNA"/>
</dbReference>
<dbReference type="OMA" id="TRDFEHN"/>
<dbReference type="SUPFAM" id="SSF116820">
    <property type="entry name" value="Rps17e-like"/>
    <property type="match status" value="1"/>
</dbReference>
<dbReference type="InterPro" id="IPR036401">
    <property type="entry name" value="Ribosomal_eS17_sf"/>
</dbReference>
<dbReference type="GO" id="GO:0006412">
    <property type="term" value="P:translation"/>
    <property type="evidence" value="ECO:0007669"/>
    <property type="project" value="UniProtKB-UniRule"/>
</dbReference>
<dbReference type="HAMAP" id="MF_00511">
    <property type="entry name" value="Ribosomal_eS17"/>
    <property type="match status" value="1"/>
</dbReference>
<organism evidence="5 6">
    <name type="scientific">Methanosphaera stadtmanae</name>
    <dbReference type="NCBI Taxonomy" id="2317"/>
    <lineage>
        <taxon>Archaea</taxon>
        <taxon>Methanobacteriati</taxon>
        <taxon>Methanobacteriota</taxon>
        <taxon>Methanomada group</taxon>
        <taxon>Methanobacteria</taxon>
        <taxon>Methanobacteriales</taxon>
        <taxon>Methanobacteriaceae</taxon>
        <taxon>Methanosphaera</taxon>
    </lineage>
</organism>
<gene>
    <name evidence="4" type="primary">rps17e</name>
    <name evidence="5" type="ORF">CA615_00530</name>
</gene>
<proteinExistence type="inferred from homology"/>
<evidence type="ECO:0000256" key="4">
    <source>
        <dbReference type="HAMAP-Rule" id="MF_00511"/>
    </source>
</evidence>
<dbReference type="PROSITE" id="PS00712">
    <property type="entry name" value="RIBOSOMAL_S17E"/>
    <property type="match status" value="1"/>
</dbReference>
<evidence type="ECO:0000313" key="6">
    <source>
        <dbReference type="Proteomes" id="UP000248557"/>
    </source>
</evidence>
<dbReference type="PANTHER" id="PTHR10732:SF0">
    <property type="entry name" value="40S RIBOSOMAL PROTEIN S17"/>
    <property type="match status" value="1"/>
</dbReference>
<evidence type="ECO:0000256" key="3">
    <source>
        <dbReference type="ARBA" id="ARBA00023274"/>
    </source>
</evidence>
<dbReference type="InterPro" id="IPR001210">
    <property type="entry name" value="Ribosomal_eS17"/>
</dbReference>
<evidence type="ECO:0000256" key="1">
    <source>
        <dbReference type="ARBA" id="ARBA00010444"/>
    </source>
</evidence>
<reference evidence="5 6" key="1">
    <citation type="submission" date="2017-05" db="EMBL/GenBank/DDBJ databases">
        <title>Host range expansion of the Methanosphaera genus to humans and monogastric animals involves recent and extensive reduction in genome content.</title>
        <authorList>
            <person name="Hoedt E.C."/>
            <person name="Volmer J.G."/>
            <person name="Parks D.H."/>
            <person name="Rosewarne C.P."/>
            <person name="Denman S.E."/>
            <person name="Mcsweeney C.S."/>
            <person name="O Cuiv P."/>
            <person name="Hugenholtz P."/>
            <person name="Tyson G.W."/>
            <person name="Morrison M."/>
        </authorList>
    </citation>
    <scope>NUCLEOTIDE SEQUENCE [LARGE SCALE GENOMIC DNA]</scope>
    <source>
        <strain evidence="5 6">PA5</strain>
    </source>
</reference>
<dbReference type="InterPro" id="IPR018273">
    <property type="entry name" value="Ribosomal_eS17_CS"/>
</dbReference>
<dbReference type="GeneID" id="3855386"/>
<keyword evidence="3 4" id="KW-0687">Ribonucleoprotein</keyword>
<accession>A0A328Q6K1</accession>
<dbReference type="GO" id="GO:0005840">
    <property type="term" value="C:ribosome"/>
    <property type="evidence" value="ECO:0007669"/>
    <property type="project" value="UniProtKB-KW"/>
</dbReference>